<proteinExistence type="predicted"/>
<dbReference type="Proteomes" id="UP000501830">
    <property type="component" value="Chromosome"/>
</dbReference>
<evidence type="ECO:0000313" key="4">
    <source>
        <dbReference type="Proteomes" id="UP000501830"/>
    </source>
</evidence>
<keyword evidence="4" id="KW-1185">Reference proteome</keyword>
<protein>
    <submittedName>
        <fullName evidence="3">ISL3 family transposase</fullName>
    </submittedName>
</protein>
<dbReference type="InterPro" id="IPR002560">
    <property type="entry name" value="Transposase_DDE"/>
</dbReference>
<evidence type="ECO:0000313" key="3">
    <source>
        <dbReference type="EMBL" id="QIK52317.1"/>
    </source>
</evidence>
<dbReference type="PANTHER" id="PTHR33498">
    <property type="entry name" value="TRANSPOSASE FOR INSERTION SEQUENCE ELEMENT IS1557"/>
    <property type="match status" value="1"/>
</dbReference>
<feature type="domain" description="Transposase IS204/IS1001/IS1096/IS1165 DDE" evidence="1">
    <location>
        <begin position="167"/>
        <end position="419"/>
    </location>
</feature>
<reference evidence="3 4" key="1">
    <citation type="journal article" date="2017" name="Int. J. Syst. Evol. Microbiol.">
        <title>Jeotgalibaca porci sp. nov. and Jeotgalibaca arthritidis sp. nov., isolated from pigs, and emended description of the genus Jeotgalibaca.</title>
        <authorList>
            <person name="Zamora L."/>
            <person name="Perez-Sancho M."/>
            <person name="Dominguez L."/>
            <person name="Fernandez-Garayzabal J.F."/>
            <person name="Vela A.I."/>
        </authorList>
    </citation>
    <scope>NUCLEOTIDE SEQUENCE [LARGE SCALE GENOMIC DNA]</scope>
    <source>
        <strain evidence="3 4">CCUG 69148</strain>
    </source>
</reference>
<accession>A0A6G7WJC3</accession>
<dbReference type="PANTHER" id="PTHR33498:SF1">
    <property type="entry name" value="TRANSPOSASE FOR INSERTION SEQUENCE ELEMENT IS1557"/>
    <property type="match status" value="1"/>
</dbReference>
<sequence>MAHTHCIKKMLGIEDPNIYLDDMPVVFEENKQVKNIVVQGKLSYTPRCCKKCGITNDSHQDIIKNGTKLSTIKLTHINFQPVLLRLKKQRFLCKHCAQTFIAETKLVERHCFISNIIKRTIAMELREIQSMRLVAQHLSVSNSTVIRVLEKVAEPLEANHIYLPQHLSIDEFKSVKNVSGAMSFLFLDAQNHRLIDVVEDRRQNQLIDYFMRYPKESRYSVKTVTMDMYSPYLAVVKDCFPKAQIVIDRFHIVQHLNRALNSFRIRVMNEAKKKSETDYRKLKKQWKLLLKNEWELDVTDYRTHRLYEGLVTEKMMVDYLLHINPRLRQVYTLVNDLRFALQRHDFDQFKTILEESRKYVLPKKVRTTVQTLFKYQEGIRNACLYTLSNGAIEGVNNKIKNIKRSGFGYRNYSHLRARILISYRLTASQFEPKALHYKEEKRRQEEKEKAKAN</sequence>
<dbReference type="InterPro" id="IPR047951">
    <property type="entry name" value="Transpos_ISL3"/>
</dbReference>
<name>A0A6G7WJC3_9LACT</name>
<dbReference type="AlphaFoldDB" id="A0A6G7WJC3"/>
<dbReference type="NCBIfam" id="NF033550">
    <property type="entry name" value="transpos_ISL3"/>
    <property type="match status" value="1"/>
</dbReference>
<dbReference type="GeneID" id="94553586"/>
<organism evidence="3 4">
    <name type="scientific">Jeotgalibaca porci</name>
    <dbReference type="NCBI Taxonomy" id="1868793"/>
    <lineage>
        <taxon>Bacteria</taxon>
        <taxon>Bacillati</taxon>
        <taxon>Bacillota</taxon>
        <taxon>Bacilli</taxon>
        <taxon>Lactobacillales</taxon>
        <taxon>Carnobacteriaceae</taxon>
        <taxon>Jeotgalibaca</taxon>
    </lineage>
</organism>
<dbReference type="EMBL" id="CP049889">
    <property type="protein sequence ID" value="QIK52317.1"/>
    <property type="molecule type" value="Genomic_DNA"/>
</dbReference>
<reference evidence="3" key="2">
    <citation type="submission" date="2020-03" db="EMBL/GenBank/DDBJ databases">
        <authorList>
            <person name="Bae J.-W."/>
            <person name="Lee S.-Y."/>
        </authorList>
    </citation>
    <scope>NUCLEOTIDE SEQUENCE</scope>
    <source>
        <strain evidence="3">CCUG 69148</strain>
    </source>
</reference>
<dbReference type="RefSeq" id="WP_166062228.1">
    <property type="nucleotide sequence ID" value="NZ_CP049889.1"/>
</dbReference>
<dbReference type="Pfam" id="PF01610">
    <property type="entry name" value="DDE_Tnp_ISL3"/>
    <property type="match status" value="1"/>
</dbReference>
<gene>
    <name evidence="2" type="ORF">G7058_03385</name>
    <name evidence="3" type="ORF">G7058_09840</name>
</gene>
<evidence type="ECO:0000259" key="1">
    <source>
        <dbReference type="Pfam" id="PF01610"/>
    </source>
</evidence>
<dbReference type="KEGG" id="jpo:G7058_03385"/>
<dbReference type="KEGG" id="jpo:G7058_09840"/>
<evidence type="ECO:0000313" key="2">
    <source>
        <dbReference type="EMBL" id="QIK51178.1"/>
    </source>
</evidence>
<dbReference type="EMBL" id="CP049889">
    <property type="protein sequence ID" value="QIK51178.1"/>
    <property type="molecule type" value="Genomic_DNA"/>
</dbReference>